<reference evidence="4" key="1">
    <citation type="journal article" date="2019" name="Int. J. Syst. Evol. Microbiol.">
        <title>The Global Catalogue of Microorganisms (GCM) 10K type strain sequencing project: providing services to taxonomists for standard genome sequencing and annotation.</title>
        <authorList>
            <consortium name="The Broad Institute Genomics Platform"/>
            <consortium name="The Broad Institute Genome Sequencing Center for Infectious Disease"/>
            <person name="Wu L."/>
            <person name="Ma J."/>
        </authorList>
    </citation>
    <scope>NUCLEOTIDE SEQUENCE [LARGE SCALE GENOMIC DNA]</scope>
    <source>
        <strain evidence="4">JCM 4087</strain>
    </source>
</reference>
<dbReference type="EMBL" id="BAAAXZ010000086">
    <property type="protein sequence ID" value="GAA2926490.1"/>
    <property type="molecule type" value="Genomic_DNA"/>
</dbReference>
<dbReference type="RefSeq" id="WP_344962838.1">
    <property type="nucleotide sequence ID" value="NZ_BAAAXZ010000086.1"/>
</dbReference>
<feature type="domain" description="F5/8 type C" evidence="2">
    <location>
        <begin position="41"/>
        <end position="155"/>
    </location>
</feature>
<dbReference type="Gene3D" id="2.60.120.260">
    <property type="entry name" value="Galactose-binding domain-like"/>
    <property type="match status" value="1"/>
</dbReference>
<proteinExistence type="predicted"/>
<name>A0ABP6JB41_STRTU</name>
<gene>
    <name evidence="3" type="ORF">GCM10020221_23040</name>
</gene>
<dbReference type="Proteomes" id="UP001501102">
    <property type="component" value="Unassembled WGS sequence"/>
</dbReference>
<comment type="caution">
    <text evidence="3">The sequence shown here is derived from an EMBL/GenBank/DDBJ whole genome shotgun (WGS) entry which is preliminary data.</text>
</comment>
<feature type="region of interest" description="Disordered" evidence="1">
    <location>
        <begin position="1"/>
        <end position="59"/>
    </location>
</feature>
<dbReference type="InterPro" id="IPR000421">
    <property type="entry name" value="FA58C"/>
</dbReference>
<organism evidence="3 4">
    <name type="scientific">Streptomyces thioluteus</name>
    <dbReference type="NCBI Taxonomy" id="66431"/>
    <lineage>
        <taxon>Bacteria</taxon>
        <taxon>Bacillati</taxon>
        <taxon>Actinomycetota</taxon>
        <taxon>Actinomycetes</taxon>
        <taxon>Kitasatosporales</taxon>
        <taxon>Streptomycetaceae</taxon>
        <taxon>Streptomyces</taxon>
    </lineage>
</organism>
<dbReference type="InterPro" id="IPR008979">
    <property type="entry name" value="Galactose-bd-like_sf"/>
</dbReference>
<evidence type="ECO:0000313" key="4">
    <source>
        <dbReference type="Proteomes" id="UP001501102"/>
    </source>
</evidence>
<feature type="compositionally biased region" description="Basic and acidic residues" evidence="1">
    <location>
        <begin position="1"/>
        <end position="19"/>
    </location>
</feature>
<accession>A0ABP6JB41</accession>
<evidence type="ECO:0000256" key="1">
    <source>
        <dbReference type="SAM" id="MobiDB-lite"/>
    </source>
</evidence>
<keyword evidence="4" id="KW-1185">Reference proteome</keyword>
<evidence type="ECO:0000313" key="3">
    <source>
        <dbReference type="EMBL" id="GAA2926490.1"/>
    </source>
</evidence>
<dbReference type="Pfam" id="PF00754">
    <property type="entry name" value="F5_F8_type_C"/>
    <property type="match status" value="1"/>
</dbReference>
<protein>
    <recommendedName>
        <fullName evidence="2">F5/8 type C domain-containing protein</fullName>
    </recommendedName>
</protein>
<dbReference type="SUPFAM" id="SSF49785">
    <property type="entry name" value="Galactose-binding domain-like"/>
    <property type="match status" value="1"/>
</dbReference>
<sequence>MDKDDDTHHSQSTDGETPKKSPPKQIRITNVAEFSPLTSPTGGRSVPNAADGDPSTAWTTGRFDNFPNFGNLGQRADGSGIVVDLGSVKKISRVEVQMYAGQTVEVLAAAPSASSPASLQDFPQRMSKLKDEGKRLRVNLNKPVKTRYVLVHITKLPPEGPNSYRGGIYEIKVFG</sequence>
<evidence type="ECO:0000259" key="2">
    <source>
        <dbReference type="Pfam" id="PF00754"/>
    </source>
</evidence>